<accession>G5CTL1</accession>
<dbReference type="GO" id="GO:0008083">
    <property type="term" value="F:growth factor activity"/>
    <property type="evidence" value="ECO:0007669"/>
    <property type="project" value="UniProtKB-KW"/>
</dbReference>
<organism evidence="11">
    <name type="scientific">Mnemiopsis leidyi</name>
    <name type="common">Sea walnut</name>
    <name type="synonym">Warty comb jellyfish</name>
    <dbReference type="NCBI Taxonomy" id="27923"/>
    <lineage>
        <taxon>Eukaryota</taxon>
        <taxon>Metazoa</taxon>
        <taxon>Ctenophora</taxon>
        <taxon>Tentaculata</taxon>
        <taxon>Lobata</taxon>
        <taxon>Bolinopsidae</taxon>
        <taxon>Mnemiopsis</taxon>
    </lineage>
</organism>
<dbReference type="HOGENOM" id="CLU_858678_0_0_1"/>
<dbReference type="Pfam" id="PF00019">
    <property type="entry name" value="TGF_beta"/>
    <property type="match status" value="1"/>
</dbReference>
<dbReference type="InterPro" id="IPR001839">
    <property type="entry name" value="TGF-b_C"/>
</dbReference>
<dbReference type="PANTHER" id="PTHR11848:SF263">
    <property type="entry name" value="PROTEIN DECAPENTAPLEGIC"/>
    <property type="match status" value="1"/>
</dbReference>
<keyword evidence="3" id="KW-0964">Secreted</keyword>
<sequence>MLHLVLVLSTLLSLTICNEISDTFKRGFGFHHQSLKSTPASSKVPKHLQDLLNKPHQRSNRIVSTKATSVKISTHKISLSCSLSEDRHQHGTLQDVELVVYLKPSPDSTTLKIGVLDTEEKFIVSSKTGEPIPLKLTIKKNLLSSLQTLDIVIRAEQTLLNSNDVEVTSTLHVSKVLNLKEKPHLTLFYKNQEILHPSAKSARRHFLQMFGETSHIERRSASPHCRVRNLMVNFNKIGLNSVMAPLEFNAHICSGQCHLDHEETPMTNHAFIQNMLYLSGTGEEVQGASCVSDKMKPLSVLIAAGRDFQLTVYEDMVVDSCSCR</sequence>
<dbReference type="CDD" id="cd13756">
    <property type="entry name" value="TGF_beta_BMPs_GDFs"/>
    <property type="match status" value="1"/>
</dbReference>
<dbReference type="InterPro" id="IPR029034">
    <property type="entry name" value="Cystine-knot_cytokine"/>
</dbReference>
<feature type="signal peptide" evidence="9">
    <location>
        <begin position="1"/>
        <end position="17"/>
    </location>
</feature>
<evidence type="ECO:0000256" key="9">
    <source>
        <dbReference type="SAM" id="SignalP"/>
    </source>
</evidence>
<name>G5CTL1_MNELE</name>
<comment type="subcellular location">
    <subcellularLocation>
        <location evidence="1">Secreted</location>
    </subcellularLocation>
</comment>
<gene>
    <name evidence="11" type="primary">Bmp3</name>
</gene>
<dbReference type="SMART" id="SM00204">
    <property type="entry name" value="TGFB"/>
    <property type="match status" value="1"/>
</dbReference>
<evidence type="ECO:0000313" key="11">
    <source>
        <dbReference type="EMBL" id="AEP16388.1"/>
    </source>
</evidence>
<keyword evidence="6" id="KW-1015">Disulfide bond</keyword>
<dbReference type="GO" id="GO:0005125">
    <property type="term" value="F:cytokine activity"/>
    <property type="evidence" value="ECO:0007669"/>
    <property type="project" value="TreeGrafter"/>
</dbReference>
<dbReference type="InterPro" id="IPR017948">
    <property type="entry name" value="TGFb_CS"/>
</dbReference>
<evidence type="ECO:0000256" key="1">
    <source>
        <dbReference type="ARBA" id="ARBA00004613"/>
    </source>
</evidence>
<dbReference type="Gene3D" id="2.10.90.10">
    <property type="entry name" value="Cystine-knot cytokines"/>
    <property type="match status" value="1"/>
</dbReference>
<dbReference type="SUPFAM" id="SSF57501">
    <property type="entry name" value="Cystine-knot cytokines"/>
    <property type="match status" value="1"/>
</dbReference>
<evidence type="ECO:0000256" key="2">
    <source>
        <dbReference type="ARBA" id="ARBA00006656"/>
    </source>
</evidence>
<evidence type="ECO:0000256" key="7">
    <source>
        <dbReference type="ARBA" id="ARBA00023180"/>
    </source>
</evidence>
<comment type="similarity">
    <text evidence="2 8">Belongs to the TGF-beta family.</text>
</comment>
<keyword evidence="4 9" id="KW-0732">Signal</keyword>
<evidence type="ECO:0000256" key="3">
    <source>
        <dbReference type="ARBA" id="ARBA00022525"/>
    </source>
</evidence>
<dbReference type="EMBL" id="JN380186">
    <property type="protein sequence ID" value="AEP16388.1"/>
    <property type="molecule type" value="mRNA"/>
</dbReference>
<dbReference type="InterPro" id="IPR015615">
    <property type="entry name" value="TGF-beta-rel"/>
</dbReference>
<keyword evidence="5 8" id="KW-0339">Growth factor</keyword>
<proteinExistence type="evidence at transcript level"/>
<dbReference type="PROSITE" id="PS00250">
    <property type="entry name" value="TGF_BETA_1"/>
    <property type="match status" value="1"/>
</dbReference>
<keyword evidence="7" id="KW-0325">Glycoprotein</keyword>
<dbReference type="PROSITE" id="PS51362">
    <property type="entry name" value="TGF_BETA_2"/>
    <property type="match status" value="1"/>
</dbReference>
<evidence type="ECO:0000256" key="8">
    <source>
        <dbReference type="RuleBase" id="RU000354"/>
    </source>
</evidence>
<feature type="domain" description="TGF-beta family profile" evidence="10">
    <location>
        <begin position="204"/>
        <end position="324"/>
    </location>
</feature>
<feature type="chain" id="PRO_5003475461" evidence="9">
    <location>
        <begin position="18"/>
        <end position="324"/>
    </location>
</feature>
<dbReference type="PANTHER" id="PTHR11848">
    <property type="entry name" value="TGF-BETA FAMILY"/>
    <property type="match status" value="1"/>
</dbReference>
<reference evidence="11" key="1">
    <citation type="journal article" date="2011" name="PLoS ONE">
        <title>Evolution of the TGF-beta Signaling Pathway and Its Potential Role in the Ctenophore, Mnemiopsis leidyi.</title>
        <authorList>
            <person name="Pang K."/>
            <person name="Ryan J.F."/>
            <person name="Baxevanis A.D."/>
            <person name="Martindale M.Q."/>
        </authorList>
    </citation>
    <scope>NUCLEOTIDE SEQUENCE</scope>
</reference>
<evidence type="ECO:0000256" key="4">
    <source>
        <dbReference type="ARBA" id="ARBA00022729"/>
    </source>
</evidence>
<evidence type="ECO:0000259" key="10">
    <source>
        <dbReference type="PROSITE" id="PS51362"/>
    </source>
</evidence>
<evidence type="ECO:0000256" key="5">
    <source>
        <dbReference type="ARBA" id="ARBA00023030"/>
    </source>
</evidence>
<protein>
    <submittedName>
        <fullName evidence="11">TGF-beta ligand</fullName>
    </submittedName>
</protein>
<dbReference type="AlphaFoldDB" id="G5CTL1"/>
<dbReference type="GO" id="GO:0005615">
    <property type="term" value="C:extracellular space"/>
    <property type="evidence" value="ECO:0007669"/>
    <property type="project" value="TreeGrafter"/>
</dbReference>
<evidence type="ECO:0000256" key="6">
    <source>
        <dbReference type="ARBA" id="ARBA00023157"/>
    </source>
</evidence>